<evidence type="ECO:0000313" key="9">
    <source>
        <dbReference type="EMBL" id="GBG23899.1"/>
    </source>
</evidence>
<proteinExistence type="inferred from homology"/>
<dbReference type="GO" id="GO:0006284">
    <property type="term" value="P:base-excision repair"/>
    <property type="evidence" value="ECO:0007669"/>
    <property type="project" value="TreeGrafter"/>
</dbReference>
<evidence type="ECO:0000256" key="1">
    <source>
        <dbReference type="ARBA" id="ARBA00007092"/>
    </source>
</evidence>
<evidence type="ECO:0000259" key="8">
    <source>
        <dbReference type="Pfam" id="PF03372"/>
    </source>
</evidence>
<dbReference type="AlphaFoldDB" id="A0A2R5G0S8"/>
<dbReference type="PANTHER" id="PTHR22748">
    <property type="entry name" value="AP ENDONUCLEASE"/>
    <property type="match status" value="1"/>
</dbReference>
<accession>A0A2R5G0S8</accession>
<feature type="region of interest" description="Disordered" evidence="7">
    <location>
        <begin position="608"/>
        <end position="688"/>
    </location>
</feature>
<dbReference type="SUPFAM" id="SSF56219">
    <property type="entry name" value="DNase I-like"/>
    <property type="match status" value="1"/>
</dbReference>
<feature type="binding site" evidence="5">
    <location>
        <position position="91"/>
    </location>
    <ligand>
        <name>Mg(2+)</name>
        <dbReference type="ChEBI" id="CHEBI:18420"/>
        <label>1</label>
    </ligand>
</feature>
<evidence type="ECO:0000256" key="3">
    <source>
        <dbReference type="ARBA" id="ARBA00022801"/>
    </source>
</evidence>
<dbReference type="InterPro" id="IPR020847">
    <property type="entry name" value="AP_endonuclease_F1_BS"/>
</dbReference>
<keyword evidence="9" id="KW-0456">Lyase</keyword>
<feature type="compositionally biased region" description="Basic residues" evidence="7">
    <location>
        <begin position="540"/>
        <end position="550"/>
    </location>
</feature>
<keyword evidence="3" id="KW-0378">Hydrolase</keyword>
<dbReference type="PROSITE" id="PS51435">
    <property type="entry name" value="AP_NUCLEASE_F1_4"/>
    <property type="match status" value="1"/>
</dbReference>
<feature type="domain" description="Endonuclease/exonuclease/phosphatase" evidence="8">
    <location>
        <begin position="54"/>
        <end position="254"/>
    </location>
</feature>
<dbReference type="GO" id="GO:0003677">
    <property type="term" value="F:DNA binding"/>
    <property type="evidence" value="ECO:0007669"/>
    <property type="project" value="InterPro"/>
</dbReference>
<keyword evidence="2 5" id="KW-0479">Metal-binding</keyword>
<evidence type="ECO:0000256" key="7">
    <source>
        <dbReference type="SAM" id="MobiDB-lite"/>
    </source>
</evidence>
<feature type="compositionally biased region" description="Basic and acidic residues" evidence="7">
    <location>
        <begin position="26"/>
        <end position="37"/>
    </location>
</feature>
<dbReference type="GO" id="GO:0003906">
    <property type="term" value="F:DNA-(apurinic or apyrimidinic site) endonuclease activity"/>
    <property type="evidence" value="ECO:0007669"/>
    <property type="project" value="TreeGrafter"/>
</dbReference>
<dbReference type="GO" id="GO:0046872">
    <property type="term" value="F:metal ion binding"/>
    <property type="evidence" value="ECO:0007669"/>
    <property type="project" value="UniProtKB-KW"/>
</dbReference>
<name>A0A2R5G0S8_9STRA</name>
<dbReference type="Pfam" id="PF03372">
    <property type="entry name" value="Exo_endo_phos"/>
    <property type="match status" value="1"/>
</dbReference>
<feature type="region of interest" description="Disordered" evidence="7">
    <location>
        <begin position="1"/>
        <end position="44"/>
    </location>
</feature>
<dbReference type="InterPro" id="IPR004808">
    <property type="entry name" value="AP_endonuc_1"/>
</dbReference>
<comment type="caution">
    <text evidence="9">The sequence shown here is derived from an EMBL/GenBank/DDBJ whole genome shotgun (WGS) entry which is preliminary data.</text>
</comment>
<dbReference type="GO" id="GO:0016829">
    <property type="term" value="F:lyase activity"/>
    <property type="evidence" value="ECO:0007669"/>
    <property type="project" value="UniProtKB-KW"/>
</dbReference>
<dbReference type="PANTHER" id="PTHR22748:SF4">
    <property type="entry name" value="DNA-(APURINIC OR APYRIMIDINIC SITE) ENDONUCLEASE 2"/>
    <property type="match status" value="1"/>
</dbReference>
<dbReference type="InterPro" id="IPR005135">
    <property type="entry name" value="Endo/exonuclease/phosphatase"/>
</dbReference>
<protein>
    <submittedName>
        <fullName evidence="9">DNA-apurinic or apyrimidinic site lyase</fullName>
    </submittedName>
</protein>
<feature type="binding site" evidence="5">
    <location>
        <position position="213"/>
    </location>
    <ligand>
        <name>Mg(2+)</name>
        <dbReference type="ChEBI" id="CHEBI:18420"/>
        <label>1</label>
    </ligand>
</feature>
<reference evidence="9 10" key="1">
    <citation type="submission" date="2017-12" db="EMBL/GenBank/DDBJ databases">
        <title>Sequencing, de novo assembly and annotation of complete genome of a new Thraustochytrid species, strain FCC1311.</title>
        <authorList>
            <person name="Sedici K."/>
            <person name="Godart F."/>
            <person name="Aiese Cigliano R."/>
            <person name="Sanseverino W."/>
            <person name="Barakat M."/>
            <person name="Ortet P."/>
            <person name="Marechal E."/>
            <person name="Cagnac O."/>
            <person name="Amato A."/>
        </authorList>
    </citation>
    <scope>NUCLEOTIDE SEQUENCE [LARGE SCALE GENOMIC DNA]</scope>
</reference>
<feature type="site" description="Important for catalytic activity" evidence="6">
    <location>
        <position position="424"/>
    </location>
</feature>
<dbReference type="GO" id="GO:0005634">
    <property type="term" value="C:nucleus"/>
    <property type="evidence" value="ECO:0007669"/>
    <property type="project" value="TreeGrafter"/>
</dbReference>
<dbReference type="GO" id="GO:0008311">
    <property type="term" value="F:double-stranded DNA 3'-5' DNA exonuclease activity"/>
    <property type="evidence" value="ECO:0007669"/>
    <property type="project" value="TreeGrafter"/>
</dbReference>
<dbReference type="InParanoid" id="A0A2R5G0S8"/>
<gene>
    <name evidence="9" type="ORF">FCC1311_001182</name>
</gene>
<evidence type="ECO:0000256" key="2">
    <source>
        <dbReference type="ARBA" id="ARBA00022723"/>
    </source>
</evidence>
<keyword evidence="4 5" id="KW-0460">Magnesium</keyword>
<feature type="binding site" evidence="5">
    <location>
        <position position="215"/>
    </location>
    <ligand>
        <name>Mg(2+)</name>
        <dbReference type="ChEBI" id="CHEBI:18420"/>
        <label>1</label>
    </ligand>
</feature>
<organism evidence="9 10">
    <name type="scientific">Hondaea fermentalgiana</name>
    <dbReference type="NCBI Taxonomy" id="2315210"/>
    <lineage>
        <taxon>Eukaryota</taxon>
        <taxon>Sar</taxon>
        <taxon>Stramenopiles</taxon>
        <taxon>Bigyra</taxon>
        <taxon>Labyrinthulomycetes</taxon>
        <taxon>Thraustochytrida</taxon>
        <taxon>Thraustochytriidae</taxon>
        <taxon>Hondaea</taxon>
    </lineage>
</organism>
<dbReference type="PROSITE" id="PS00726">
    <property type="entry name" value="AP_NUCLEASE_F1_1"/>
    <property type="match status" value="1"/>
</dbReference>
<dbReference type="InterPro" id="IPR036691">
    <property type="entry name" value="Endo/exonu/phosph_ase_sf"/>
</dbReference>
<feature type="site" description="Transition state stabilizer" evidence="6">
    <location>
        <position position="215"/>
    </location>
</feature>
<evidence type="ECO:0000313" key="10">
    <source>
        <dbReference type="Proteomes" id="UP000241890"/>
    </source>
</evidence>
<feature type="compositionally biased region" description="Polar residues" evidence="7">
    <location>
        <begin position="670"/>
        <end position="688"/>
    </location>
</feature>
<evidence type="ECO:0000256" key="4">
    <source>
        <dbReference type="ARBA" id="ARBA00022842"/>
    </source>
</evidence>
<keyword evidence="5" id="KW-0464">Manganese</keyword>
<evidence type="ECO:0000256" key="6">
    <source>
        <dbReference type="PIRSR" id="PIRSR604808-3"/>
    </source>
</evidence>
<dbReference type="GO" id="GO:0008081">
    <property type="term" value="F:phosphoric diester hydrolase activity"/>
    <property type="evidence" value="ECO:0007669"/>
    <property type="project" value="TreeGrafter"/>
</dbReference>
<keyword evidence="10" id="KW-1185">Reference proteome</keyword>
<dbReference type="EMBL" id="BEYU01000001">
    <property type="protein sequence ID" value="GBG23899.1"/>
    <property type="molecule type" value="Genomic_DNA"/>
</dbReference>
<sequence>MGPGRGQAETSGSGDGDDVNNQGGNDSRDEDSPRESAKSQNKGPAGGDGFLHLLSWNVAAWQTTLELIVEDEKDVRTFWDKHAADIVCLQEVKITASAITAQSRKIGAFTNGFDTFWAPCFEKDPNRKGMQGVATWAREGLTLRADTHALRDPDLDAMGRCLFTEHHEFGLFNVYAPAGANGTELRMRFYNALRAAMQRERAQTGKPIILCGDLNLAAGPLDVHYMSCRIDVDGLLSGTQSCPCGSSNPDCCRIKSDLQMWWPAVLRALKTRTYLSETTRSSVTNEARERFRMAISVPVAGGASANGTKGETRQIKVGKLRDSTAFFEYVYDFSQRSPAVNDIVDLLKAVGDINWGWREALALSKACGQSPNDPSVIQWFQGDLCTSDNMLDTFRELYPHARNRFTCWDQYTNRRYENCGARIDYFVMDRDLLPRVAQREHTLRCGCGGATKHAGGIIGHAAAKCAATAAGRFQPAAFSGGGLQVASVAALQAQFGAPHNGIIYTPPKYSDHVAVSLCLRMQDPHRATHVRLNAEDRATRRAQPHKKQRHITTFFASGTPGSKPLQPLPSRSLRSRDAKGNHASEAISNRASQEVSVIDLAADCPSTESNAKESITSSETAQTKAQKSYAAPERVPSKPGQMNKNTNKRLRSSKAENSQGRARKRKAAQTKGQSTLKSFLAPSTSQNS</sequence>
<dbReference type="Proteomes" id="UP000241890">
    <property type="component" value="Unassembled WGS sequence"/>
</dbReference>
<comment type="similarity">
    <text evidence="1">Belongs to the DNA repair enzymes AP/ExoA family.</text>
</comment>
<feature type="compositionally biased region" description="Polar residues" evidence="7">
    <location>
        <begin position="608"/>
        <end position="626"/>
    </location>
</feature>
<comment type="cofactor">
    <cofactor evidence="5">
        <name>Mg(2+)</name>
        <dbReference type="ChEBI" id="CHEBI:18420"/>
    </cofactor>
    <cofactor evidence="5">
        <name>Mn(2+)</name>
        <dbReference type="ChEBI" id="CHEBI:29035"/>
    </cofactor>
    <text evidence="5">Probably binds two magnesium or manganese ions per subunit.</text>
</comment>
<feature type="region of interest" description="Disordered" evidence="7">
    <location>
        <begin position="536"/>
        <end position="590"/>
    </location>
</feature>
<dbReference type="OrthoDB" id="391817at2759"/>
<feature type="binding site" evidence="5">
    <location>
        <position position="57"/>
    </location>
    <ligand>
        <name>Mg(2+)</name>
        <dbReference type="ChEBI" id="CHEBI:18420"/>
        <label>1</label>
    </ligand>
</feature>
<evidence type="ECO:0000256" key="5">
    <source>
        <dbReference type="PIRSR" id="PIRSR604808-2"/>
    </source>
</evidence>
<dbReference type="Gene3D" id="3.60.10.10">
    <property type="entry name" value="Endonuclease/exonuclease/phosphatase"/>
    <property type="match status" value="2"/>
</dbReference>